<evidence type="ECO:0000256" key="8">
    <source>
        <dbReference type="ARBA" id="ARBA00023012"/>
    </source>
</evidence>
<comment type="catalytic activity">
    <reaction evidence="1">
        <text>ATP + protein L-histidine = ADP + protein N-phospho-L-histidine.</text>
        <dbReference type="EC" id="2.7.13.3"/>
    </reaction>
</comment>
<comment type="caution">
    <text evidence="12">The sequence shown here is derived from an EMBL/GenBank/DDBJ whole genome shotgun (WGS) entry which is preliminary data.</text>
</comment>
<keyword evidence="3" id="KW-0597">Phosphoprotein</keyword>
<dbReference type="PANTHER" id="PTHR24421">
    <property type="entry name" value="NITRATE/NITRITE SENSOR PROTEIN NARX-RELATED"/>
    <property type="match status" value="1"/>
</dbReference>
<evidence type="ECO:0000259" key="11">
    <source>
        <dbReference type="Pfam" id="PF07730"/>
    </source>
</evidence>
<evidence type="ECO:0000256" key="7">
    <source>
        <dbReference type="ARBA" id="ARBA00022840"/>
    </source>
</evidence>
<dbReference type="AlphaFoldDB" id="A0A6N7ZMK4"/>
<evidence type="ECO:0000256" key="2">
    <source>
        <dbReference type="ARBA" id="ARBA00012438"/>
    </source>
</evidence>
<evidence type="ECO:0000256" key="5">
    <source>
        <dbReference type="ARBA" id="ARBA00022741"/>
    </source>
</evidence>
<evidence type="ECO:0000256" key="4">
    <source>
        <dbReference type="ARBA" id="ARBA00022679"/>
    </source>
</evidence>
<gene>
    <name evidence="12" type="ORF">GJV82_16840</name>
</gene>
<dbReference type="SUPFAM" id="SSF55874">
    <property type="entry name" value="ATPase domain of HSP90 chaperone/DNA topoisomerase II/histidine kinase"/>
    <property type="match status" value="1"/>
</dbReference>
<proteinExistence type="predicted"/>
<reference evidence="12 13" key="1">
    <citation type="submission" date="2019-11" db="EMBL/GenBank/DDBJ databases">
        <title>Cellulosimicrobium composti sp. nov. isolated from a compost.</title>
        <authorList>
            <person name="Yang Y."/>
        </authorList>
    </citation>
    <scope>NUCLEOTIDE SEQUENCE [LARGE SCALE GENOMIC DNA]</scope>
    <source>
        <strain evidence="12 13">BIT-GX5</strain>
    </source>
</reference>
<evidence type="ECO:0000259" key="10">
    <source>
        <dbReference type="Pfam" id="PF02518"/>
    </source>
</evidence>
<evidence type="ECO:0000256" key="3">
    <source>
        <dbReference type="ARBA" id="ARBA00022553"/>
    </source>
</evidence>
<dbReference type="EMBL" id="WMKA01000054">
    <property type="protein sequence ID" value="MTG90590.1"/>
    <property type="molecule type" value="Genomic_DNA"/>
</dbReference>
<keyword evidence="8" id="KW-0902">Two-component regulatory system</keyword>
<evidence type="ECO:0000256" key="6">
    <source>
        <dbReference type="ARBA" id="ARBA00022777"/>
    </source>
</evidence>
<dbReference type="Gene3D" id="1.20.5.1930">
    <property type="match status" value="1"/>
</dbReference>
<keyword evidence="4" id="KW-0808">Transferase</keyword>
<name>A0A6N7ZMK4_9MICO</name>
<evidence type="ECO:0000313" key="12">
    <source>
        <dbReference type="EMBL" id="MTG90590.1"/>
    </source>
</evidence>
<keyword evidence="9" id="KW-0472">Membrane</keyword>
<dbReference type="Pfam" id="PF07730">
    <property type="entry name" value="HisKA_3"/>
    <property type="match status" value="1"/>
</dbReference>
<dbReference type="EC" id="2.7.13.3" evidence="2"/>
<keyword evidence="6 12" id="KW-0418">Kinase</keyword>
<dbReference type="RefSeq" id="WP_155100016.1">
    <property type="nucleotide sequence ID" value="NZ_WMKA01000054.1"/>
</dbReference>
<keyword evidence="9" id="KW-0812">Transmembrane</keyword>
<sequence length="419" mass="43863">MTTPTDCPPLARRPVLATAAARRDGNRPLVPWWTFAVAWLAVAALTVLATAGIVGQDEPGAQPAIDVAVAVLALAALPLLWSRSPRNAPVLGALVLASLAAYSGAATPASTVATLQVARWYPARTAVPVAVAGFLGHAVQALWRPQALPLGWWLLCDLAVHAALLGWGMYWQARAQLMWSLRDRARRAEREQERRVAEARVAERTRIAREMHDTLAHRLSLLAATAGALEYRPDADPAQLARAAGLVRAGVSSALGDLRDVVRVLRADPEDVDGGAPAPQPTLDDVDRLVAEAREAGGDVTYERSGSVDVPRTVEVAAYRVAQEGLTNARRHAPGSPVVLRVTARAGEVRVTVSDGGPRLVAVGGPVEGAAGGAAGASGDGTGTGLVGLRERVDLLGGTLDAGARDDGFVLDVRLPWDA</sequence>
<evidence type="ECO:0000313" key="13">
    <source>
        <dbReference type="Proteomes" id="UP000440668"/>
    </source>
</evidence>
<dbReference type="InterPro" id="IPR003594">
    <property type="entry name" value="HATPase_dom"/>
</dbReference>
<organism evidence="12 13">
    <name type="scientific">Cellulosimicrobium composti</name>
    <dbReference type="NCBI Taxonomy" id="2672572"/>
    <lineage>
        <taxon>Bacteria</taxon>
        <taxon>Bacillati</taxon>
        <taxon>Actinomycetota</taxon>
        <taxon>Actinomycetes</taxon>
        <taxon>Micrococcales</taxon>
        <taxon>Promicromonosporaceae</taxon>
        <taxon>Cellulosimicrobium</taxon>
    </lineage>
</organism>
<accession>A0A6N7ZMK4</accession>
<feature type="domain" description="Histidine kinase/HSP90-like ATPase" evidence="10">
    <location>
        <begin position="315"/>
        <end position="416"/>
    </location>
</feature>
<dbReference type="GO" id="GO:0046983">
    <property type="term" value="F:protein dimerization activity"/>
    <property type="evidence" value="ECO:0007669"/>
    <property type="project" value="InterPro"/>
</dbReference>
<dbReference type="Proteomes" id="UP000440668">
    <property type="component" value="Unassembled WGS sequence"/>
</dbReference>
<feature type="transmembrane region" description="Helical" evidence="9">
    <location>
        <begin position="125"/>
        <end position="143"/>
    </location>
</feature>
<evidence type="ECO:0000256" key="9">
    <source>
        <dbReference type="SAM" id="Phobius"/>
    </source>
</evidence>
<evidence type="ECO:0000256" key="1">
    <source>
        <dbReference type="ARBA" id="ARBA00000085"/>
    </source>
</evidence>
<feature type="transmembrane region" description="Helical" evidence="9">
    <location>
        <begin position="150"/>
        <end position="171"/>
    </location>
</feature>
<dbReference type="GO" id="GO:0016020">
    <property type="term" value="C:membrane"/>
    <property type="evidence" value="ECO:0007669"/>
    <property type="project" value="InterPro"/>
</dbReference>
<dbReference type="InterPro" id="IPR050482">
    <property type="entry name" value="Sensor_HK_TwoCompSys"/>
</dbReference>
<feature type="transmembrane region" description="Helical" evidence="9">
    <location>
        <begin position="60"/>
        <end position="81"/>
    </location>
</feature>
<keyword evidence="9" id="KW-1133">Transmembrane helix</keyword>
<feature type="transmembrane region" description="Helical" evidence="9">
    <location>
        <begin position="32"/>
        <end position="54"/>
    </location>
</feature>
<dbReference type="GO" id="GO:0005524">
    <property type="term" value="F:ATP binding"/>
    <property type="evidence" value="ECO:0007669"/>
    <property type="project" value="UniProtKB-KW"/>
</dbReference>
<dbReference type="GO" id="GO:0000155">
    <property type="term" value="F:phosphorelay sensor kinase activity"/>
    <property type="evidence" value="ECO:0007669"/>
    <property type="project" value="InterPro"/>
</dbReference>
<dbReference type="Gene3D" id="3.30.565.10">
    <property type="entry name" value="Histidine kinase-like ATPase, C-terminal domain"/>
    <property type="match status" value="1"/>
</dbReference>
<keyword evidence="5" id="KW-0547">Nucleotide-binding</keyword>
<dbReference type="InterPro" id="IPR011712">
    <property type="entry name" value="Sig_transdc_His_kin_sub3_dim/P"/>
</dbReference>
<dbReference type="Pfam" id="PF02518">
    <property type="entry name" value="HATPase_c"/>
    <property type="match status" value="1"/>
</dbReference>
<dbReference type="InterPro" id="IPR036890">
    <property type="entry name" value="HATPase_C_sf"/>
</dbReference>
<dbReference type="PANTHER" id="PTHR24421:SF10">
    <property type="entry name" value="NITRATE_NITRITE SENSOR PROTEIN NARQ"/>
    <property type="match status" value="1"/>
</dbReference>
<dbReference type="CDD" id="cd16917">
    <property type="entry name" value="HATPase_UhpB-NarQ-NarX-like"/>
    <property type="match status" value="1"/>
</dbReference>
<feature type="domain" description="Signal transduction histidine kinase subgroup 3 dimerisation and phosphoacceptor" evidence="11">
    <location>
        <begin position="203"/>
        <end position="268"/>
    </location>
</feature>
<keyword evidence="7" id="KW-0067">ATP-binding</keyword>
<feature type="transmembrane region" description="Helical" evidence="9">
    <location>
        <begin position="88"/>
        <end position="105"/>
    </location>
</feature>
<protein>
    <recommendedName>
        <fullName evidence="2">histidine kinase</fullName>
        <ecNumber evidence="2">2.7.13.3</ecNumber>
    </recommendedName>
</protein>